<dbReference type="InterPro" id="IPR011990">
    <property type="entry name" value="TPR-like_helical_dom_sf"/>
</dbReference>
<feature type="repeat" description="TPR" evidence="1">
    <location>
        <begin position="1053"/>
        <end position="1086"/>
    </location>
</feature>
<evidence type="ECO:0000259" key="2">
    <source>
        <dbReference type="Pfam" id="PF12770"/>
    </source>
</evidence>
<dbReference type="SMART" id="SM00028">
    <property type="entry name" value="TPR"/>
    <property type="match status" value="6"/>
</dbReference>
<dbReference type="eggNOG" id="COG0457">
    <property type="taxonomic scope" value="Bacteria"/>
</dbReference>
<dbReference type="STRING" id="690850.Desaf_3486"/>
<evidence type="ECO:0000313" key="3">
    <source>
        <dbReference type="EMBL" id="EGJ51770.1"/>
    </source>
</evidence>
<organism evidence="3 4">
    <name type="scientific">Desulfocurvibacter africanus subsp. africanus str. Walvis Bay</name>
    <dbReference type="NCBI Taxonomy" id="690850"/>
    <lineage>
        <taxon>Bacteria</taxon>
        <taxon>Pseudomonadati</taxon>
        <taxon>Thermodesulfobacteriota</taxon>
        <taxon>Desulfovibrionia</taxon>
        <taxon>Desulfovibrionales</taxon>
        <taxon>Desulfovibrionaceae</taxon>
        <taxon>Desulfocurvibacter</taxon>
    </lineage>
</organism>
<dbReference type="HOGENOM" id="CLU_006232_0_0_7"/>
<protein>
    <submittedName>
        <fullName evidence="3">Tetratricopeptide TPR_2 repeat-containing protein</fullName>
    </submittedName>
</protein>
<dbReference type="InterPro" id="IPR019734">
    <property type="entry name" value="TPR_rpt"/>
</dbReference>
<dbReference type="KEGG" id="daf:Desaf_3486"/>
<evidence type="ECO:0000313" key="4">
    <source>
        <dbReference type="Proteomes" id="UP000007844"/>
    </source>
</evidence>
<feature type="repeat" description="TPR" evidence="1">
    <location>
        <begin position="933"/>
        <end position="966"/>
    </location>
</feature>
<feature type="domain" description="CHAT" evidence="2">
    <location>
        <begin position="114"/>
        <end position="362"/>
    </location>
</feature>
<gene>
    <name evidence="3" type="ORF">Desaf_3486</name>
</gene>
<dbReference type="InterPro" id="IPR027417">
    <property type="entry name" value="P-loop_NTPase"/>
</dbReference>
<dbReference type="InterPro" id="IPR024983">
    <property type="entry name" value="CHAT_dom"/>
</dbReference>
<keyword evidence="1" id="KW-0802">TPR repeat</keyword>
<reference evidence="3 4" key="1">
    <citation type="journal article" date="2011" name="J. Bacteriol.">
        <title>Genome sequence of the mercury-methylating and pleomorphic Desulfovibrio africanus Strain Walvis Bay.</title>
        <authorList>
            <person name="Brown S.D."/>
            <person name="Wall J.D."/>
            <person name="Kucken A.M."/>
            <person name="Gilmour C.C."/>
            <person name="Podar M."/>
            <person name="Brandt C.C."/>
            <person name="Teshima H."/>
            <person name="Detter J.C."/>
            <person name="Han C.S."/>
            <person name="Land M.L."/>
            <person name="Lucas S."/>
            <person name="Han J."/>
            <person name="Pennacchio L."/>
            <person name="Nolan M."/>
            <person name="Pitluck S."/>
            <person name="Woyke T."/>
            <person name="Goodwin L."/>
            <person name="Palumbo A.V."/>
            <person name="Elias D.A."/>
        </authorList>
    </citation>
    <scope>NUCLEOTIDE SEQUENCE [LARGE SCALE GENOMIC DNA]</scope>
    <source>
        <strain evidence="3 4">Walvis Bay</strain>
    </source>
</reference>
<keyword evidence="4" id="KW-1185">Reference proteome</keyword>
<dbReference type="AlphaFoldDB" id="F3YXJ3"/>
<dbReference type="EMBL" id="CP003221">
    <property type="protein sequence ID" value="EGJ51770.1"/>
    <property type="molecule type" value="Genomic_DNA"/>
</dbReference>
<dbReference type="Pfam" id="PF13424">
    <property type="entry name" value="TPR_12"/>
    <property type="match status" value="3"/>
</dbReference>
<proteinExistence type="predicted"/>
<feature type="repeat" description="TPR" evidence="1">
    <location>
        <begin position="973"/>
        <end position="1006"/>
    </location>
</feature>
<name>F3YXJ3_DESAF</name>
<accession>F3YXJ3</accession>
<dbReference type="Gene3D" id="1.25.40.10">
    <property type="entry name" value="Tetratricopeptide repeat domain"/>
    <property type="match status" value="2"/>
</dbReference>
<feature type="repeat" description="TPR" evidence="1">
    <location>
        <begin position="853"/>
        <end position="886"/>
    </location>
</feature>
<sequence length="1180" mass="134034">MPTLRIQQEADAASPTFSVIRLSDGKKSGPFAIVSPRGFPVEGRPNSDLMAELRWYLEEFLEYPFHPETDHAERVLDSLKQWGERAFVALFADRNSRRFFDDATEEGHEKLLLQVASDDPEVLSWPWEALKDPEAGVLAHHCQIERRINQIRDPAPLSKKLPKDQVNILLVTARPYTGDVAYRSLSRPLVELIEKHRLPAHVHVLRPPTVDRLREHLRERRDHYHILHFDGHGAFSCEPADNQHRHMLRGSEGRLIFEDAKGEACPLEAERLSDLLREYRIPAVVLNACQSGMLDVEAKDPFASVAAAFLKCGVRSVVAMAYSLYVSGGQQFLPAFYRRLFETGSVAEAARAGRQQMRANRDRVCVRGSFPLQDWLVPVLYQQDELDLSFAKAAKTRDRRHESKIPEEARLGDLPYDFIGRDGPILELERAMRGKAPAILIQGLGGVGKTTLAKGLLDWLEATEGLGHGASWFAFNDIRSAEFVINQIGMPLRGTDFCALGMQEKIKLLGQSLRDLACVIVWDNFEVVRGIPSGIGQAPLPAEDQGHLLAFLQALRGGRTKVLITSRSEEEWLPPELRIKIQLGGLWGEERWEFCNEILESLRKKINREDKDLKGLMDDLNGHPLAMRVILPRLETLSAGHIREALKRNLDDLKLSEDDPEQQRLLATLRFAQEAVPEELRPLLVPLALHERYVDANFLMAMARQVDSTWTRDKVDRLLDILSCAGLLRAIVQATYDIHPALTGFLRRVHIETVDQALDSWKKEFVNLMATLADHLVSRELHEQKASFHFNGSNMHYALLLAEELDVCLPHIPTLLQCLAIYSKNTRALHEASLLFERLAGLSTKTDETRYKSVAYHQLGAIAEEQRNYDQAEKWYLKSLEMDGKLGHEHGTAMNYGQLGNVALARRDLDQAENCYHRTRMIMERLGDESGAAIAYHQLGMVAELRGDLEEAENNYHKSLKIDERLSNKHGTAQTYHQLGMVAEKRGDLERAEKYYLKSLEIEERLGNERGVAGTYHQLGNIAYARQHFDQAEKFYRNSLMITEKTGDAYVAAQTYYQLGNVACDRRDFDQAEKWYRKTLIIMKQFGDEYGIAMAYGKFGIIAGINECYIDSINWLLKAINAFFSANDCQYALMSISNLLITYENIPKGRRHEVKELWIKAGLAKIGDLDELLEKRNQSA</sequence>
<dbReference type="PANTHER" id="PTHR10098:SF108">
    <property type="entry name" value="TETRATRICOPEPTIDE REPEAT PROTEIN 28"/>
    <property type="match status" value="1"/>
</dbReference>
<dbReference type="SUPFAM" id="SSF52540">
    <property type="entry name" value="P-loop containing nucleoside triphosphate hydrolases"/>
    <property type="match status" value="1"/>
</dbReference>
<evidence type="ECO:0000256" key="1">
    <source>
        <dbReference type="PROSITE-ProRule" id="PRU00339"/>
    </source>
</evidence>
<dbReference type="RefSeq" id="WP_014261384.1">
    <property type="nucleotide sequence ID" value="NC_016629.1"/>
</dbReference>
<dbReference type="PROSITE" id="PS50005">
    <property type="entry name" value="TPR"/>
    <property type="match status" value="5"/>
</dbReference>
<feature type="repeat" description="TPR" evidence="1">
    <location>
        <begin position="1013"/>
        <end position="1046"/>
    </location>
</feature>
<dbReference type="SUPFAM" id="SSF48452">
    <property type="entry name" value="TPR-like"/>
    <property type="match status" value="2"/>
</dbReference>
<dbReference type="Gene3D" id="3.40.50.300">
    <property type="entry name" value="P-loop containing nucleotide triphosphate hydrolases"/>
    <property type="match status" value="1"/>
</dbReference>
<dbReference type="Proteomes" id="UP000007844">
    <property type="component" value="Chromosome"/>
</dbReference>
<dbReference type="PANTHER" id="PTHR10098">
    <property type="entry name" value="RAPSYN-RELATED"/>
    <property type="match status" value="1"/>
</dbReference>
<dbReference type="Pfam" id="PF12770">
    <property type="entry name" value="CHAT"/>
    <property type="match status" value="1"/>
</dbReference>